<evidence type="ECO:0000313" key="10">
    <source>
        <dbReference type="Proteomes" id="UP000325440"/>
    </source>
</evidence>
<dbReference type="InterPro" id="IPR013320">
    <property type="entry name" value="ConA-like_dom_sf"/>
</dbReference>
<evidence type="ECO:0000256" key="2">
    <source>
        <dbReference type="PROSITE-ProRule" id="PRU00196"/>
    </source>
</evidence>
<organism evidence="9 10">
    <name type="scientific">Cinara cedri</name>
    <dbReference type="NCBI Taxonomy" id="506608"/>
    <lineage>
        <taxon>Eukaryota</taxon>
        <taxon>Metazoa</taxon>
        <taxon>Ecdysozoa</taxon>
        <taxon>Arthropoda</taxon>
        <taxon>Hexapoda</taxon>
        <taxon>Insecta</taxon>
        <taxon>Pterygota</taxon>
        <taxon>Neoptera</taxon>
        <taxon>Paraneoptera</taxon>
        <taxon>Hemiptera</taxon>
        <taxon>Sternorrhyncha</taxon>
        <taxon>Aphidomorpha</taxon>
        <taxon>Aphidoidea</taxon>
        <taxon>Aphididae</taxon>
        <taxon>Lachninae</taxon>
        <taxon>Cinara</taxon>
    </lineage>
</organism>
<sequence>MIKFNIIIFFSVCFFLSIVFQCKSLSLYNRRRCPSIRVNNGRVRLRSNGRLFRIICNYPFRLVHGREIMTCIDGEWDNELPICARTGCSIVDSIANGRLNVLNQGAKLEVTCNPGYTINGPSFVYCNEDIEWNEELKGCKELDQIILSCDFESANERFCGWTNDDLNNVNWMADNVEFALFFISNRYHVQSGSSDYFSGNYISLDAGNYGSSTFGRLVSPSIPPPITQNKQRCLIFGYKVMSGKVSGVPKLTVTFGGIPHWETFEGEGKAMIGLFTLNDTARIIIEGKSCKAAIDNIVIAEGNGCIEQPNEGEFETCYNSCGSRRGGTSCSCDWECYNNNNCCPDINLKCPYIKPKEEIVTLYLTFITTTPIPIKLTTAVHSNISYTTNSHITVSSKTINDSKVSNNFVTITTPMNKYNILIPSMTSTKIPKIISTLNLNSTLSVHGSPNTTTKSLTLNDSITTANKTFRFLNTTTIGSTMKSLIMNNTTISTSINTSNSKIKPLIIYFNTSTSLIDTPNATTKLVIENTTSTTKLINYSSTIINVLKSNDSSIVKQTTFITESPNIQIIKQTTLIDKTEPTTNSSTSSPKNTDHLNTVTVPNRKFVVIDIDNHEPDLISSKYNTTLIKSSLSNNSLPNVTTNRSVIQLYTFWENVNLTTTQSYEKLELNYSLYHEHNKKFNKWLADQVKKNADAKSVNSFNTVTIIKYIAAIGVIIITFKFTLSFIKWYFKKPSEDSMNMCFVETDEVDICSIELTSPGQIAAFTLNNLMRH</sequence>
<dbReference type="OrthoDB" id="6107927at2759"/>
<dbReference type="Pfam" id="PF00629">
    <property type="entry name" value="MAM"/>
    <property type="match status" value="1"/>
</dbReference>
<dbReference type="InterPro" id="IPR001190">
    <property type="entry name" value="SRCR"/>
</dbReference>
<dbReference type="InterPro" id="IPR036024">
    <property type="entry name" value="Somatomedin_B-like_dom_sf"/>
</dbReference>
<dbReference type="PROSITE" id="PS50958">
    <property type="entry name" value="SMB_2"/>
    <property type="match status" value="1"/>
</dbReference>
<dbReference type="PROSITE" id="PS50060">
    <property type="entry name" value="MAM_2"/>
    <property type="match status" value="1"/>
</dbReference>
<keyword evidence="4" id="KW-0472">Membrane</keyword>
<dbReference type="SUPFAM" id="SSF90188">
    <property type="entry name" value="Somatomedin B domain"/>
    <property type="match status" value="1"/>
</dbReference>
<dbReference type="InterPro" id="IPR001212">
    <property type="entry name" value="Somatomedin_B_dom"/>
</dbReference>
<dbReference type="Gene3D" id="2.60.120.200">
    <property type="match status" value="1"/>
</dbReference>
<evidence type="ECO:0000256" key="3">
    <source>
        <dbReference type="PROSITE-ProRule" id="PRU00302"/>
    </source>
</evidence>
<dbReference type="Gene3D" id="2.10.70.10">
    <property type="entry name" value="Complement Module, domain 1"/>
    <property type="match status" value="2"/>
</dbReference>
<dbReference type="SUPFAM" id="SSF57535">
    <property type="entry name" value="Complement control module/SCR domain"/>
    <property type="match status" value="2"/>
</dbReference>
<evidence type="ECO:0000259" key="6">
    <source>
        <dbReference type="PROSITE" id="PS50287"/>
    </source>
</evidence>
<dbReference type="InterPro" id="IPR035976">
    <property type="entry name" value="Sushi/SCR/CCP_sf"/>
</dbReference>
<dbReference type="CDD" id="cd00033">
    <property type="entry name" value="CCP"/>
    <property type="match status" value="2"/>
</dbReference>
<feature type="disulfide bond" evidence="3">
    <location>
        <begin position="56"/>
        <end position="83"/>
    </location>
</feature>
<keyword evidence="4" id="KW-0812">Transmembrane</keyword>
<keyword evidence="10" id="KW-1185">Reference proteome</keyword>
<evidence type="ECO:0000259" key="7">
    <source>
        <dbReference type="PROSITE" id="PS50923"/>
    </source>
</evidence>
<comment type="caution">
    <text evidence="2">Lacks conserved residue(s) required for the propagation of feature annotation.</text>
</comment>
<feature type="domain" description="Sushi" evidence="7">
    <location>
        <begin position="86"/>
        <end position="141"/>
    </location>
</feature>
<dbReference type="Pfam" id="PF00084">
    <property type="entry name" value="Sushi"/>
    <property type="match status" value="1"/>
</dbReference>
<reference evidence="9 10" key="1">
    <citation type="submission" date="2019-08" db="EMBL/GenBank/DDBJ databases">
        <authorList>
            <person name="Alioto T."/>
            <person name="Alioto T."/>
            <person name="Gomez Garrido J."/>
        </authorList>
    </citation>
    <scope>NUCLEOTIDE SEQUENCE [LARGE SCALE GENOMIC DNA]</scope>
</reference>
<name>A0A5E4MDJ8_9HEMI</name>
<evidence type="ECO:0000256" key="4">
    <source>
        <dbReference type="SAM" id="Phobius"/>
    </source>
</evidence>
<evidence type="ECO:0000259" key="8">
    <source>
        <dbReference type="PROSITE" id="PS50958"/>
    </source>
</evidence>
<evidence type="ECO:0000256" key="1">
    <source>
        <dbReference type="ARBA" id="ARBA00023157"/>
    </source>
</evidence>
<feature type="transmembrane region" description="Helical" evidence="4">
    <location>
        <begin position="709"/>
        <end position="731"/>
    </location>
</feature>
<dbReference type="SUPFAM" id="SSF49899">
    <property type="entry name" value="Concanavalin A-like lectins/glucanases"/>
    <property type="match status" value="1"/>
</dbReference>
<evidence type="ECO:0000313" key="9">
    <source>
        <dbReference type="EMBL" id="VVC28452.1"/>
    </source>
</evidence>
<dbReference type="PROSITE" id="PS50287">
    <property type="entry name" value="SRCR_2"/>
    <property type="match status" value="1"/>
</dbReference>
<feature type="domain" description="SRCR" evidence="6">
    <location>
        <begin position="25"/>
        <end position="150"/>
    </location>
</feature>
<gene>
    <name evidence="9" type="ORF">CINCED_3A016241</name>
</gene>
<dbReference type="GO" id="GO:0016020">
    <property type="term" value="C:membrane"/>
    <property type="evidence" value="ECO:0007669"/>
    <property type="project" value="InterPro"/>
</dbReference>
<proteinExistence type="predicted"/>
<protein>
    <submittedName>
        <fullName evidence="9">Concanavalin A-like lectin/glucanase domain,Sushi/SCR/CCP domain,SRCR domain,Somatomedin B</fullName>
    </submittedName>
</protein>
<dbReference type="InterPro" id="IPR000436">
    <property type="entry name" value="Sushi_SCR_CCP_dom"/>
</dbReference>
<feature type="domain" description="MAM" evidence="5">
    <location>
        <begin position="147"/>
        <end position="238"/>
    </location>
</feature>
<accession>A0A5E4MDJ8</accession>
<keyword evidence="3" id="KW-0768">Sushi</keyword>
<keyword evidence="9" id="KW-0430">Lectin</keyword>
<keyword evidence="4" id="KW-1133">Transmembrane helix</keyword>
<dbReference type="PROSITE" id="PS50923">
    <property type="entry name" value="SUSHI"/>
    <property type="match status" value="2"/>
</dbReference>
<feature type="domain" description="SMB" evidence="8">
    <location>
        <begin position="313"/>
        <end position="356"/>
    </location>
</feature>
<dbReference type="SMART" id="SM00137">
    <property type="entry name" value="MAM"/>
    <property type="match status" value="1"/>
</dbReference>
<evidence type="ECO:0000259" key="5">
    <source>
        <dbReference type="PROSITE" id="PS50060"/>
    </source>
</evidence>
<feature type="disulfide bond" evidence="3">
    <location>
        <begin position="112"/>
        <end position="139"/>
    </location>
</feature>
<feature type="domain" description="Sushi" evidence="7">
    <location>
        <begin position="31"/>
        <end position="85"/>
    </location>
</feature>
<keyword evidence="1 3" id="KW-1015">Disulfide bond</keyword>
<dbReference type="SMART" id="SM00032">
    <property type="entry name" value="CCP"/>
    <property type="match status" value="2"/>
</dbReference>
<dbReference type="Proteomes" id="UP000325440">
    <property type="component" value="Unassembled WGS sequence"/>
</dbReference>
<dbReference type="InterPro" id="IPR000998">
    <property type="entry name" value="MAM_dom"/>
</dbReference>
<dbReference type="GO" id="GO:0030246">
    <property type="term" value="F:carbohydrate binding"/>
    <property type="evidence" value="ECO:0007669"/>
    <property type="project" value="UniProtKB-KW"/>
</dbReference>
<dbReference type="EMBL" id="CABPRJ010000481">
    <property type="protein sequence ID" value="VVC28452.1"/>
    <property type="molecule type" value="Genomic_DNA"/>
</dbReference>
<dbReference type="AlphaFoldDB" id="A0A5E4MDJ8"/>